<name>A0ABT3EKJ5_9FLAO</name>
<protein>
    <recommendedName>
        <fullName evidence="4">DUF4149 domain-containing protein</fullName>
    </recommendedName>
</protein>
<gene>
    <name evidence="2" type="ORF">OJ995_12715</name>
</gene>
<dbReference type="Proteomes" id="UP001165677">
    <property type="component" value="Unassembled WGS sequence"/>
</dbReference>
<proteinExistence type="predicted"/>
<reference evidence="2" key="1">
    <citation type="submission" date="2022-10" db="EMBL/GenBank/DDBJ databases">
        <title>Flavobacterium sp. nov., a bacterium isolated from lake sediment.</title>
        <authorList>
            <person name="Qu J.-H."/>
        </authorList>
    </citation>
    <scope>NUCLEOTIDE SEQUENCE</scope>
    <source>
        <strain evidence="2">TH16-21</strain>
    </source>
</reference>
<evidence type="ECO:0008006" key="4">
    <source>
        <dbReference type="Google" id="ProtNLM"/>
    </source>
</evidence>
<accession>A0ABT3EKJ5</accession>
<dbReference type="RefSeq" id="WP_264369774.1">
    <property type="nucleotide sequence ID" value="NZ_JAPCIO010000011.1"/>
</dbReference>
<feature type="transmembrane region" description="Helical" evidence="1">
    <location>
        <begin position="45"/>
        <end position="62"/>
    </location>
</feature>
<evidence type="ECO:0000256" key="1">
    <source>
        <dbReference type="SAM" id="Phobius"/>
    </source>
</evidence>
<evidence type="ECO:0000313" key="3">
    <source>
        <dbReference type="Proteomes" id="UP001165677"/>
    </source>
</evidence>
<sequence length="129" mass="14567">MELISKSIVFVFGLFLIYSGFLMFFNPERARAIIGKAGSTIVINYGELIVRLLLGISFVISAKTNAYELYFRVFGYFLIISAVILMLTPIKTHHKFSTKAAETLRPIYLRICAPFSIAFGILILMAIFK</sequence>
<organism evidence="2 3">
    <name type="scientific">Flavobacterium lacisediminis</name>
    <dbReference type="NCBI Taxonomy" id="2989705"/>
    <lineage>
        <taxon>Bacteria</taxon>
        <taxon>Pseudomonadati</taxon>
        <taxon>Bacteroidota</taxon>
        <taxon>Flavobacteriia</taxon>
        <taxon>Flavobacteriales</taxon>
        <taxon>Flavobacteriaceae</taxon>
        <taxon>Flavobacterium</taxon>
    </lineage>
</organism>
<keyword evidence="1" id="KW-0812">Transmembrane</keyword>
<feature type="transmembrane region" description="Helical" evidence="1">
    <location>
        <begin position="69"/>
        <end position="87"/>
    </location>
</feature>
<keyword evidence="1" id="KW-1133">Transmembrane helix</keyword>
<comment type="caution">
    <text evidence="2">The sequence shown here is derived from an EMBL/GenBank/DDBJ whole genome shotgun (WGS) entry which is preliminary data.</text>
</comment>
<feature type="transmembrane region" description="Helical" evidence="1">
    <location>
        <begin position="107"/>
        <end position="128"/>
    </location>
</feature>
<evidence type="ECO:0000313" key="2">
    <source>
        <dbReference type="EMBL" id="MCW1149085.1"/>
    </source>
</evidence>
<keyword evidence="3" id="KW-1185">Reference proteome</keyword>
<keyword evidence="1" id="KW-0472">Membrane</keyword>
<dbReference type="EMBL" id="JAPCIO010000011">
    <property type="protein sequence ID" value="MCW1149085.1"/>
    <property type="molecule type" value="Genomic_DNA"/>
</dbReference>
<feature type="transmembrane region" description="Helical" evidence="1">
    <location>
        <begin position="7"/>
        <end position="25"/>
    </location>
</feature>